<evidence type="ECO:0000256" key="1">
    <source>
        <dbReference type="SAM" id="MobiDB-lite"/>
    </source>
</evidence>
<organism evidence="3 4">
    <name type="scientific">Candidatus Viridilinea mediisalina</name>
    <dbReference type="NCBI Taxonomy" id="2024553"/>
    <lineage>
        <taxon>Bacteria</taxon>
        <taxon>Bacillati</taxon>
        <taxon>Chloroflexota</taxon>
        <taxon>Chloroflexia</taxon>
        <taxon>Chloroflexales</taxon>
        <taxon>Chloroflexineae</taxon>
        <taxon>Oscillochloridaceae</taxon>
        <taxon>Candidatus Viridilinea</taxon>
    </lineage>
</organism>
<comment type="caution">
    <text evidence="3">The sequence shown here is derived from an EMBL/GenBank/DDBJ whole genome shotgun (WGS) entry which is preliminary data.</text>
</comment>
<feature type="compositionally biased region" description="Pro residues" evidence="1">
    <location>
        <begin position="30"/>
        <end position="42"/>
    </location>
</feature>
<evidence type="ECO:0000313" key="4">
    <source>
        <dbReference type="Proteomes" id="UP000220527"/>
    </source>
</evidence>
<proteinExistence type="predicted"/>
<sequence>MTTQRMMLGLSLLLLLALVGCGAGTAAPNGPTPADPTLPPVEQPQEAVPAPITSELPPEWLDAMIADLAAQQGVDPEQVSLAEVEFVTWPDGALGCPQEGMFYPQVLIDGFRAVLVADGVEYAYHGDLQGGFVYCE</sequence>
<evidence type="ECO:0000313" key="3">
    <source>
        <dbReference type="EMBL" id="PDW03149.1"/>
    </source>
</evidence>
<name>A0A2A6RJT9_9CHLR</name>
<evidence type="ECO:0000256" key="2">
    <source>
        <dbReference type="SAM" id="SignalP"/>
    </source>
</evidence>
<feature type="region of interest" description="Disordered" evidence="1">
    <location>
        <begin position="28"/>
        <end position="53"/>
    </location>
</feature>
<reference evidence="4" key="1">
    <citation type="submission" date="2017-08" db="EMBL/GenBank/DDBJ databases">
        <authorList>
            <person name="Grouzdev D.S."/>
            <person name="Gaisin V.A."/>
            <person name="Rysina M.S."/>
            <person name="Gorlenko V.M."/>
        </authorList>
    </citation>
    <scope>NUCLEOTIDE SEQUENCE [LARGE SCALE GENOMIC DNA]</scope>
    <source>
        <strain evidence="4">Kir15-3F</strain>
    </source>
</reference>
<accession>A0A2A6RJT9</accession>
<keyword evidence="2" id="KW-0732">Signal</keyword>
<gene>
    <name evidence="3" type="ORF">CJ255_10275</name>
</gene>
<dbReference type="EMBL" id="NQWI01000039">
    <property type="protein sequence ID" value="PDW03149.1"/>
    <property type="molecule type" value="Genomic_DNA"/>
</dbReference>
<keyword evidence="4" id="KW-1185">Reference proteome</keyword>
<dbReference type="Proteomes" id="UP000220527">
    <property type="component" value="Unassembled WGS sequence"/>
</dbReference>
<dbReference type="PROSITE" id="PS51257">
    <property type="entry name" value="PROKAR_LIPOPROTEIN"/>
    <property type="match status" value="1"/>
</dbReference>
<dbReference type="AlphaFoldDB" id="A0A2A6RJT9"/>
<protein>
    <submittedName>
        <fullName evidence="3">Uncharacterized protein</fullName>
    </submittedName>
</protein>
<feature type="signal peptide" evidence="2">
    <location>
        <begin position="1"/>
        <end position="26"/>
    </location>
</feature>
<feature type="chain" id="PRO_5012473071" evidence="2">
    <location>
        <begin position="27"/>
        <end position="136"/>
    </location>
</feature>